<proteinExistence type="predicted"/>
<dbReference type="EMBL" id="CP033165">
    <property type="protein sequence ID" value="QGH02314.1"/>
    <property type="molecule type" value="Genomic_DNA"/>
</dbReference>
<evidence type="ECO:0000313" key="1">
    <source>
        <dbReference type="EMBL" id="QGH02314.1"/>
    </source>
</evidence>
<evidence type="ECO:0008006" key="3">
    <source>
        <dbReference type="Google" id="ProtNLM"/>
    </source>
</evidence>
<dbReference type="REBASE" id="375246">
    <property type="entry name" value="Sdy70515McrBC2P"/>
</dbReference>
<dbReference type="PANTHER" id="PTHR38733:SF1">
    <property type="entry name" value="TYPE IV METHYL-DIRECTED RESTRICTION ENZYME ECOKMCRBC"/>
    <property type="match status" value="1"/>
</dbReference>
<dbReference type="AlphaFoldDB" id="A0A9X7RYK7"/>
<dbReference type="Proteomes" id="UP000347383">
    <property type="component" value="Chromosome"/>
</dbReference>
<gene>
    <name evidence="1" type="ORF">EA457_07060</name>
</gene>
<protein>
    <recommendedName>
        <fullName evidence="3">5-methylcytosine-specific restriction enzyme subunit McrC</fullName>
    </recommendedName>
</protein>
<name>A0A9X7RYK7_STRDY</name>
<evidence type="ECO:0000313" key="2">
    <source>
        <dbReference type="Proteomes" id="UP000347383"/>
    </source>
</evidence>
<dbReference type="PANTHER" id="PTHR38733">
    <property type="entry name" value="PROTEIN MCRC"/>
    <property type="match status" value="1"/>
</dbReference>
<accession>A0A9X7RYK7</accession>
<sequence>MAMGEYLDIADQNIISILESEVEFFERFTRKNGVVWRSEDKYNLLLPLSKSYVGYIVTPKRKINLQPKYREIGFEHIFRMYLYVYGYKSSDSPGVLDVLKSQTDVDVAKLFFDSLQKNIQTGIIQTYVKTAITSRSIRGTVNYRKTYMNHLKGKNKPIDTKVSRLSLDNLQNRLIVTALSKLRHVKSYSSISSRLLMYFEGVPDSVESGSSVFETLVFNSNTSRYRQTLLYAAMIIDELDYDDVGNSVGTESFMVNFDRLFEDFVAKVLKDTPNTREFLTWKDSKKYADILSNGTRLDSREYLPDILYKFKSEDEAFDYLPSSYAVLDVKNKAYGVFKNADIYQILMYAKLLHSKKALLLYPAFSRKYPEELVLNPEIFDPSIITGCYINIADNSGEKFLESIQFFVDMVERTISDIEIRNKY</sequence>
<organism evidence="1 2">
    <name type="scientific">Streptococcus dysgalactiae subsp. dysgalactiae</name>
    <dbReference type="NCBI Taxonomy" id="99822"/>
    <lineage>
        <taxon>Bacteria</taxon>
        <taxon>Bacillati</taxon>
        <taxon>Bacillota</taxon>
        <taxon>Bacilli</taxon>
        <taxon>Lactobacillales</taxon>
        <taxon>Streptococcaceae</taxon>
        <taxon>Streptococcus</taxon>
    </lineage>
</organism>
<reference evidence="1 2" key="1">
    <citation type="submission" date="2018-10" db="EMBL/GenBank/DDBJ databases">
        <title>Comparative Genomics Analysis of the Streptococcus dysgalactiae subspecies dysgalactiae.</title>
        <authorList>
            <person name="Koh T.H."/>
            <person name="Abdul Rahman N."/>
            <person name="Sessions O.M."/>
        </authorList>
    </citation>
    <scope>NUCLEOTIDE SEQUENCE [LARGE SCALE GENOMIC DNA]</scope>
    <source>
        <strain evidence="1 2">DB60705-15</strain>
    </source>
</reference>
<dbReference type="InterPro" id="IPR019292">
    <property type="entry name" value="McrC"/>
</dbReference>
<dbReference type="Pfam" id="PF10117">
    <property type="entry name" value="McrBC"/>
    <property type="match status" value="1"/>
</dbReference>